<proteinExistence type="predicted"/>
<name>A0A4Z0Z666_9PEZI</name>
<evidence type="ECO:0000256" key="1">
    <source>
        <dbReference type="SAM" id="MobiDB-lite"/>
    </source>
</evidence>
<feature type="transmembrane region" description="Helical" evidence="2">
    <location>
        <begin position="278"/>
        <end position="301"/>
    </location>
</feature>
<keyword evidence="2" id="KW-1133">Transmembrane helix</keyword>
<feature type="compositionally biased region" description="Basic and acidic residues" evidence="1">
    <location>
        <begin position="57"/>
        <end position="72"/>
    </location>
</feature>
<dbReference type="OrthoDB" id="4778284at2759"/>
<organism evidence="3 4">
    <name type="scientific">Xylaria hypoxylon</name>
    <dbReference type="NCBI Taxonomy" id="37992"/>
    <lineage>
        <taxon>Eukaryota</taxon>
        <taxon>Fungi</taxon>
        <taxon>Dikarya</taxon>
        <taxon>Ascomycota</taxon>
        <taxon>Pezizomycotina</taxon>
        <taxon>Sordariomycetes</taxon>
        <taxon>Xylariomycetidae</taxon>
        <taxon>Xylariales</taxon>
        <taxon>Xylariaceae</taxon>
        <taxon>Xylaria</taxon>
    </lineage>
</organism>
<comment type="caution">
    <text evidence="3">The sequence shown here is derived from an EMBL/GenBank/DDBJ whole genome shotgun (WGS) entry which is preliminary data.</text>
</comment>
<feature type="region of interest" description="Disordered" evidence="1">
    <location>
        <begin position="198"/>
        <end position="232"/>
    </location>
</feature>
<evidence type="ECO:0000313" key="4">
    <source>
        <dbReference type="Proteomes" id="UP000297716"/>
    </source>
</evidence>
<protein>
    <submittedName>
        <fullName evidence="3">Uncharacterized protein</fullName>
    </submittedName>
</protein>
<feature type="region of interest" description="Disordered" evidence="1">
    <location>
        <begin position="1"/>
        <end position="24"/>
    </location>
</feature>
<dbReference type="EMBL" id="SKBN01000018">
    <property type="protein sequence ID" value="TGJ87101.1"/>
    <property type="molecule type" value="Genomic_DNA"/>
</dbReference>
<feature type="region of interest" description="Disordered" evidence="1">
    <location>
        <begin position="49"/>
        <end position="72"/>
    </location>
</feature>
<evidence type="ECO:0000313" key="3">
    <source>
        <dbReference type="EMBL" id="TGJ87101.1"/>
    </source>
</evidence>
<dbReference type="Proteomes" id="UP000297716">
    <property type="component" value="Unassembled WGS sequence"/>
</dbReference>
<sequence length="341" mass="37380">MSPKVDSRASEPAQSAWSRDVRPNASGVTYSRRSYFYDREFSDSIVRPTDNGTQWSRPHENGWHESTNERRLRSTQLRSADERFGGIQVRGSAGRFVDPFTRGRVLQSAGKDGHDDVYELQGYTPVVVQAAAATPADSEPRTATARLDVQTIAQGIVFAADIFVRMTETYQRIRDIERNGEGSEDEGVDELLGLDVDPYHLEAGPPRRPRPGSRAPPRRARRTFSARKTTSRRTLIATASTAMTVTSEGAQGHTSGSSNATSTRTRSLLPLLPASKRVCYYLIATVIFGIAASFGVAVWWAQSQGDASAGFTIGGYIISVDALVVAIVGVVHRPECRCWKV</sequence>
<evidence type="ECO:0000256" key="2">
    <source>
        <dbReference type="SAM" id="Phobius"/>
    </source>
</evidence>
<accession>A0A4Z0Z666</accession>
<feature type="transmembrane region" description="Helical" evidence="2">
    <location>
        <begin position="313"/>
        <end position="331"/>
    </location>
</feature>
<keyword evidence="4" id="KW-1185">Reference proteome</keyword>
<keyword evidence="2" id="KW-0812">Transmembrane</keyword>
<reference evidence="3 4" key="1">
    <citation type="submission" date="2019-03" db="EMBL/GenBank/DDBJ databases">
        <title>Draft genome sequence of Xylaria hypoxylon DSM 108379, a ubiquitous saprotrophic-parasitic fungi on hardwood.</title>
        <authorList>
            <person name="Buettner E."/>
            <person name="Leonhardt S."/>
            <person name="Gebauer A.M."/>
            <person name="Liers C."/>
            <person name="Hofrichter M."/>
            <person name="Kellner H."/>
        </authorList>
    </citation>
    <scope>NUCLEOTIDE SEQUENCE [LARGE SCALE GENOMIC DNA]</scope>
    <source>
        <strain evidence="3 4">DSM 108379</strain>
    </source>
</reference>
<keyword evidence="2" id="KW-0472">Membrane</keyword>
<feature type="compositionally biased region" description="Basic residues" evidence="1">
    <location>
        <begin position="207"/>
        <end position="231"/>
    </location>
</feature>
<gene>
    <name evidence="3" type="ORF">E0Z10_g1639</name>
</gene>
<dbReference type="AlphaFoldDB" id="A0A4Z0Z666"/>